<keyword evidence="1" id="KW-0812">Transmembrane</keyword>
<feature type="transmembrane region" description="Helical" evidence="1">
    <location>
        <begin position="88"/>
        <end position="108"/>
    </location>
</feature>
<dbReference type="EMBL" id="CP054803">
    <property type="protein sequence ID" value="QKU22814.1"/>
    <property type="molecule type" value="Genomic_DNA"/>
</dbReference>
<proteinExistence type="predicted"/>
<organism evidence="3 4">
    <name type="scientific">Acinetobacter lwoffii</name>
    <dbReference type="NCBI Taxonomy" id="28090"/>
    <lineage>
        <taxon>Bacteria</taxon>
        <taxon>Pseudomonadati</taxon>
        <taxon>Pseudomonadota</taxon>
        <taxon>Gammaproteobacteria</taxon>
        <taxon>Moraxellales</taxon>
        <taxon>Moraxellaceae</taxon>
        <taxon>Acinetobacter</taxon>
    </lineage>
</organism>
<dbReference type="EMBL" id="JAUUUS010000097">
    <property type="protein sequence ID" value="MDP1447559.1"/>
    <property type="molecule type" value="Genomic_DNA"/>
</dbReference>
<accession>A0A6N1MQG7</accession>
<reference evidence="2" key="2">
    <citation type="submission" date="2023-07" db="EMBL/GenBank/DDBJ databases">
        <title>Dynamics of blaOXA-23 gene transmission in Acinetobacter spp. from contaminated veterinary surfaces.</title>
        <authorList>
            <person name="Moreira Da Silva J."/>
            <person name="Menezes J."/>
            <person name="Fernandes L."/>
            <person name="Marques C."/>
            <person name="Amaral A."/>
            <person name="Timofte D."/>
            <person name="Pomba C."/>
        </authorList>
    </citation>
    <scope>NUCLEOTIDE SEQUENCE</scope>
    <source>
        <strain evidence="2">CMVB11Z4A1</strain>
    </source>
</reference>
<dbReference type="AlphaFoldDB" id="A0A6N1MQG7"/>
<gene>
    <name evidence="3" type="ORF">FOB19_16290</name>
    <name evidence="2" type="ORF">Q8G51_06985</name>
</gene>
<feature type="transmembrane region" description="Helical" evidence="1">
    <location>
        <begin position="54"/>
        <end position="76"/>
    </location>
</feature>
<reference evidence="3 4" key="1">
    <citation type="submission" date="2019-11" db="EMBL/GenBank/DDBJ databases">
        <title>FDA dAtabase for Regulatory Grade micrObial Sequences (FDA-ARGOS): Supporting development and validation of Infectious Disease Dx tests.</title>
        <authorList>
            <person name="Patel R."/>
            <person name="Rucinski S."/>
            <person name="Tallon L."/>
            <person name="Sadzewicz L."/>
            <person name="Vavikolanu K."/>
            <person name="Mehta A."/>
            <person name="Aluvathingal J."/>
            <person name="Nadendla S."/>
            <person name="Nandy P."/>
            <person name="Geyer C."/>
            <person name="Yan Y."/>
            <person name="Sichtig H."/>
        </authorList>
    </citation>
    <scope>NUCLEOTIDE SEQUENCE [LARGE SCALE GENOMIC DNA]</scope>
    <source>
        <strain evidence="3 4">FDAARGOS_557</strain>
    </source>
</reference>
<evidence type="ECO:0000313" key="4">
    <source>
        <dbReference type="Proteomes" id="UP000509126"/>
    </source>
</evidence>
<evidence type="ECO:0000313" key="2">
    <source>
        <dbReference type="EMBL" id="MDP1447559.1"/>
    </source>
</evidence>
<keyword evidence="1" id="KW-1133">Transmembrane helix</keyword>
<protein>
    <submittedName>
        <fullName evidence="3">Uncharacterized protein</fullName>
    </submittedName>
</protein>
<name>A0A6N1MQG7_ACILW</name>
<feature type="transmembrane region" description="Helical" evidence="1">
    <location>
        <begin position="120"/>
        <end position="139"/>
    </location>
</feature>
<evidence type="ECO:0000256" key="1">
    <source>
        <dbReference type="SAM" id="Phobius"/>
    </source>
</evidence>
<dbReference type="Proteomes" id="UP001242129">
    <property type="component" value="Unassembled WGS sequence"/>
</dbReference>
<dbReference type="Proteomes" id="UP000509126">
    <property type="component" value="Chromosome"/>
</dbReference>
<dbReference type="RefSeq" id="WP_004647357.1">
    <property type="nucleotide sequence ID" value="NZ_BBSQ01000009.1"/>
</dbReference>
<feature type="transmembrane region" description="Helical" evidence="1">
    <location>
        <begin position="21"/>
        <end position="39"/>
    </location>
</feature>
<evidence type="ECO:0000313" key="3">
    <source>
        <dbReference type="EMBL" id="QKU22814.1"/>
    </source>
</evidence>
<keyword evidence="1" id="KW-0472">Membrane</keyword>
<sequence>MDKIFQFISRPIQNSPWKMTFNLALAPLIIAVILFPYALFHEVSYGVFSIFKSLFAALFISFFVCLTYWVMVFPFLLVTHLLLCHYQLFNIITILMSCVLGTLILAYISHPPSENFSSHFLFLLCFSLPMALFYSFLSWQADQS</sequence>